<dbReference type="VEuPathDB" id="FungiDB:MPH_01285"/>
<comment type="caution">
    <text evidence="1">The sequence shown here is derived from an EMBL/GenBank/DDBJ whole genome shotgun (WGS) entry which is preliminary data.</text>
</comment>
<dbReference type="Proteomes" id="UP000007129">
    <property type="component" value="Unassembled WGS sequence"/>
</dbReference>
<dbReference type="HOGENOM" id="CLU_1806534_0_0_1"/>
<sequence>MEMLPIFLNPTPRLLLQVSVHEERWARCWNTLRETVTIFVLYFWLFVPLLTRHADRVISNQLSKPPGLTQHFFDLTLGKKISKKYRNVITVGKGIIHHFGVLIALIIRQMATLQLVQDEVFGDLRIRILELNGALSALLPVSR</sequence>
<dbReference type="InParanoid" id="K2S2U6"/>
<protein>
    <submittedName>
        <fullName evidence="1">Uncharacterized protein</fullName>
    </submittedName>
</protein>
<reference evidence="1 2" key="1">
    <citation type="journal article" date="2012" name="BMC Genomics">
        <title>Tools to kill: Genome of one of the most destructive plant pathogenic fungi Macrophomina phaseolina.</title>
        <authorList>
            <person name="Islam M.S."/>
            <person name="Haque M.S."/>
            <person name="Islam M.M."/>
            <person name="Emdad E.M."/>
            <person name="Halim A."/>
            <person name="Hossen Q.M.M."/>
            <person name="Hossain M.Z."/>
            <person name="Ahmed B."/>
            <person name="Rahim S."/>
            <person name="Rahman M.S."/>
            <person name="Alam M.M."/>
            <person name="Hou S."/>
            <person name="Wan X."/>
            <person name="Saito J.A."/>
            <person name="Alam M."/>
        </authorList>
    </citation>
    <scope>NUCLEOTIDE SEQUENCE [LARGE SCALE GENOMIC DNA]</scope>
    <source>
        <strain evidence="1 2">MS6</strain>
    </source>
</reference>
<evidence type="ECO:0000313" key="1">
    <source>
        <dbReference type="EMBL" id="EKG21293.1"/>
    </source>
</evidence>
<name>K2S2U6_MACPH</name>
<dbReference type="AlphaFoldDB" id="K2S2U6"/>
<gene>
    <name evidence="1" type="ORF">MPH_01285</name>
</gene>
<evidence type="ECO:0000313" key="2">
    <source>
        <dbReference type="Proteomes" id="UP000007129"/>
    </source>
</evidence>
<organism evidence="1 2">
    <name type="scientific">Macrophomina phaseolina (strain MS6)</name>
    <name type="common">Charcoal rot fungus</name>
    <dbReference type="NCBI Taxonomy" id="1126212"/>
    <lineage>
        <taxon>Eukaryota</taxon>
        <taxon>Fungi</taxon>
        <taxon>Dikarya</taxon>
        <taxon>Ascomycota</taxon>
        <taxon>Pezizomycotina</taxon>
        <taxon>Dothideomycetes</taxon>
        <taxon>Dothideomycetes incertae sedis</taxon>
        <taxon>Botryosphaeriales</taxon>
        <taxon>Botryosphaeriaceae</taxon>
        <taxon>Macrophomina</taxon>
    </lineage>
</organism>
<proteinExistence type="predicted"/>
<accession>K2S2U6</accession>
<dbReference type="EMBL" id="AHHD01000052">
    <property type="protein sequence ID" value="EKG21293.1"/>
    <property type="molecule type" value="Genomic_DNA"/>
</dbReference>